<evidence type="ECO:0000256" key="2">
    <source>
        <dbReference type="ARBA" id="ARBA00004687"/>
    </source>
</evidence>
<dbReference type="Gene3D" id="3.40.720.10">
    <property type="entry name" value="Alkaline Phosphatase, subunit A"/>
    <property type="match status" value="1"/>
</dbReference>
<dbReference type="SUPFAM" id="SSF53649">
    <property type="entry name" value="Alkaline phosphatase-like"/>
    <property type="match status" value="1"/>
</dbReference>
<dbReference type="Pfam" id="PF01663">
    <property type="entry name" value="Phosphodiest"/>
    <property type="match status" value="1"/>
</dbReference>
<dbReference type="Proteomes" id="UP001296104">
    <property type="component" value="Unassembled WGS sequence"/>
</dbReference>
<evidence type="ECO:0000256" key="8">
    <source>
        <dbReference type="ARBA" id="ARBA00022824"/>
    </source>
</evidence>
<protein>
    <recommendedName>
        <fullName evidence="4 12">GPI ethanolamine phosphate transferase 2</fullName>
    </recommendedName>
</protein>
<name>A0AAI8YW91_9PEZI</name>
<proteinExistence type="inferred from homology"/>
<dbReference type="InterPro" id="IPR002591">
    <property type="entry name" value="Phosphodiest/P_Trfase"/>
</dbReference>
<dbReference type="GO" id="GO:0006506">
    <property type="term" value="P:GPI anchor biosynthetic process"/>
    <property type="evidence" value="ECO:0007669"/>
    <property type="project" value="UniProtKB-KW"/>
</dbReference>
<evidence type="ECO:0000256" key="3">
    <source>
        <dbReference type="ARBA" id="ARBA00005315"/>
    </source>
</evidence>
<evidence type="ECO:0000256" key="12">
    <source>
        <dbReference type="RuleBase" id="RU367106"/>
    </source>
</evidence>
<comment type="caution">
    <text evidence="14">The sequence shown here is derived from an EMBL/GenBank/DDBJ whole genome shotgun (WGS) entry which is preliminary data.</text>
</comment>
<keyword evidence="6 12" id="KW-0808">Transferase</keyword>
<evidence type="ECO:0000256" key="11">
    <source>
        <dbReference type="ARBA" id="ARBA00023180"/>
    </source>
</evidence>
<feature type="transmembrane region" description="Helical" evidence="12">
    <location>
        <begin position="576"/>
        <end position="596"/>
    </location>
</feature>
<evidence type="ECO:0000256" key="4">
    <source>
        <dbReference type="ARBA" id="ARBA00020830"/>
    </source>
</evidence>
<keyword evidence="11" id="KW-0325">Glycoprotein</keyword>
<feature type="transmembrane region" description="Helical" evidence="12">
    <location>
        <begin position="608"/>
        <end position="627"/>
    </location>
</feature>
<organism evidence="14 15">
    <name type="scientific">Lecanosticta acicola</name>
    <dbReference type="NCBI Taxonomy" id="111012"/>
    <lineage>
        <taxon>Eukaryota</taxon>
        <taxon>Fungi</taxon>
        <taxon>Dikarya</taxon>
        <taxon>Ascomycota</taxon>
        <taxon>Pezizomycotina</taxon>
        <taxon>Dothideomycetes</taxon>
        <taxon>Dothideomycetidae</taxon>
        <taxon>Mycosphaerellales</taxon>
        <taxon>Mycosphaerellaceae</taxon>
        <taxon>Lecanosticta</taxon>
    </lineage>
</organism>
<evidence type="ECO:0000256" key="10">
    <source>
        <dbReference type="ARBA" id="ARBA00023136"/>
    </source>
</evidence>
<reference evidence="14" key="1">
    <citation type="submission" date="2023-11" db="EMBL/GenBank/DDBJ databases">
        <authorList>
            <person name="Alioto T."/>
            <person name="Alioto T."/>
            <person name="Gomez Garrido J."/>
        </authorList>
    </citation>
    <scope>NUCLEOTIDE SEQUENCE</scope>
</reference>
<dbReference type="AlphaFoldDB" id="A0AAI8YW91"/>
<evidence type="ECO:0000256" key="7">
    <source>
        <dbReference type="ARBA" id="ARBA00022692"/>
    </source>
</evidence>
<dbReference type="InterPro" id="IPR039527">
    <property type="entry name" value="PIGG/GPI7"/>
</dbReference>
<comment type="similarity">
    <text evidence="3 12">Belongs to the PIGG/PIGN/PIGO family. PIGG subfamily.</text>
</comment>
<dbReference type="CDD" id="cd16024">
    <property type="entry name" value="GPI_EPT_2"/>
    <property type="match status" value="1"/>
</dbReference>
<evidence type="ECO:0000256" key="1">
    <source>
        <dbReference type="ARBA" id="ARBA00004477"/>
    </source>
</evidence>
<evidence type="ECO:0000313" key="15">
    <source>
        <dbReference type="Proteomes" id="UP001296104"/>
    </source>
</evidence>
<sequence length="925" mass="101559">MARSGRVRTTCLVLANLLLPVAVLVFASGFFPYKPVLPGLATFEDVAGDSTAPEAAFDRVVFMVVDALRSDFVYGHGSGFEFTQSLVRSGAAIPLTAHATPPTVTMPRVKALTTGSVPSFLDLILNFAESDTTSSLASQDTWLSQIKAKGGSIVFYGDDTWLKLFPDPDFFLRSDGTSSFFVSDFTEVDHNVTRHVPSEMRRDDWNAMVMHYLGLDHIGHKTGPQGPNMLPKQREMDGIVREIYEAMEEEDHHTNTLLVLAGDHGMNAGGNHGGSGPGETEPALLFASPKLKNIEKRREYECPTLPKDGTEFHYYTKVEQSDLVPTLAGMMSLPISRNSLGVSISELDGLWTTEGKLAHLMRNGRQILQIIEATYGQEAFRTRVEQYKMQQRGTKYGNCKARSEGEQRLACLWAAVEDLSVVETEAEDQQKAAIAFLVEAQETLGGAASSYNIPRMVVGMALTAIILGFAVFSFPSLWPPSTASAFFALTSVLYGVMMFASSYVEEEQQFWYWLTPAWIALLSAKSASKIHSRDTPKLLLGGSALLAVHRLAVRWNQTGQKHAGAPDIVHSFFPDAHVLMWLLILGTYIYTGILLVRRAFAGIIPTEFSVLLAAALVLPGIIFKLNFTQADAPELVQGLAWQLREWTKTFDLVMQARVVFIGLATATIIVTTLAILSARESQKLGMKETGLLPSLAERLHHLLTLFLITQTRAPNVPLLLGFEIQREALAYLIRADGRKVMQIATSTLLLSHVAFFCMGGSNSISSIDLSNAYNGVADYNIVAVGVLLFASNWTGPIWWCSAANLLLHTSTSTPSKTKEDESRSWIDTERAKLHEDTLRAMMGPEKSTTKSQAESLWSVYLSCMTAFVAASLLAVMAACAALRTHLFIWTVFSPKYLYAMAWSVGWHLIVNIGFGGMMSWAAGVA</sequence>
<gene>
    <name evidence="14" type="ORF">LECACI_7A003131</name>
</gene>
<dbReference type="InterPro" id="IPR017850">
    <property type="entry name" value="Alkaline_phosphatase_core_sf"/>
</dbReference>
<keyword evidence="5 12" id="KW-0337">GPI-anchor biosynthesis</keyword>
<feature type="transmembrane region" description="Helical" evidence="12">
    <location>
        <begin position="904"/>
        <end position="924"/>
    </location>
</feature>
<feature type="transmembrane region" description="Helical" evidence="12">
    <location>
        <begin position="456"/>
        <end position="478"/>
    </location>
</feature>
<dbReference type="GO" id="GO:0005789">
    <property type="term" value="C:endoplasmic reticulum membrane"/>
    <property type="evidence" value="ECO:0007669"/>
    <property type="project" value="UniProtKB-SubCell"/>
</dbReference>
<comment type="pathway">
    <text evidence="2 12">Glycolipid biosynthesis; glycosylphosphatidylinositol-anchor biosynthesis.</text>
</comment>
<feature type="domain" description="GPI ethanolamine phosphate transferase 2 C-terminal" evidence="13">
    <location>
        <begin position="448"/>
        <end position="922"/>
    </location>
</feature>
<evidence type="ECO:0000259" key="13">
    <source>
        <dbReference type="Pfam" id="PF19316"/>
    </source>
</evidence>
<dbReference type="PANTHER" id="PTHR23072:SF0">
    <property type="entry name" value="GPI ETHANOLAMINE PHOSPHATE TRANSFERASE 2"/>
    <property type="match status" value="1"/>
</dbReference>
<dbReference type="InterPro" id="IPR045687">
    <property type="entry name" value="PIGG/GPI7_C"/>
</dbReference>
<dbReference type="PANTHER" id="PTHR23072">
    <property type="entry name" value="PHOSPHATIDYLINOSITOL GLYCAN-RELATED"/>
    <property type="match status" value="1"/>
</dbReference>
<comment type="subcellular location">
    <subcellularLocation>
        <location evidence="1 12">Endoplasmic reticulum membrane</location>
        <topology evidence="1 12">Multi-pass membrane protein</topology>
    </subcellularLocation>
</comment>
<accession>A0AAI8YW91</accession>
<dbReference type="GO" id="GO:0051267">
    <property type="term" value="F:CP2 mannose-ethanolamine phosphotransferase activity"/>
    <property type="evidence" value="ECO:0007669"/>
    <property type="project" value="TreeGrafter"/>
</dbReference>
<keyword evidence="10 12" id="KW-0472">Membrane</keyword>
<feature type="transmembrane region" description="Helical" evidence="12">
    <location>
        <begin position="859"/>
        <end position="892"/>
    </location>
</feature>
<feature type="transmembrane region" description="Helical" evidence="12">
    <location>
        <begin position="658"/>
        <end position="678"/>
    </location>
</feature>
<keyword evidence="9 12" id="KW-1133">Transmembrane helix</keyword>
<feature type="transmembrane region" description="Helical" evidence="12">
    <location>
        <begin position="485"/>
        <end position="504"/>
    </location>
</feature>
<comment type="function">
    <text evidence="12">Ethanolamine phosphate transferase involved in glycosylphosphatidylinositol-anchor biosynthesis. Transfers ethanolamine phosphate to the GPI second mannose.</text>
</comment>
<feature type="transmembrane region" description="Helical" evidence="12">
    <location>
        <begin position="781"/>
        <end position="807"/>
    </location>
</feature>
<keyword evidence="8 12" id="KW-0256">Endoplasmic reticulum</keyword>
<evidence type="ECO:0000256" key="9">
    <source>
        <dbReference type="ARBA" id="ARBA00022989"/>
    </source>
</evidence>
<evidence type="ECO:0000256" key="6">
    <source>
        <dbReference type="ARBA" id="ARBA00022679"/>
    </source>
</evidence>
<keyword evidence="7 12" id="KW-0812">Transmembrane</keyword>
<keyword evidence="15" id="KW-1185">Reference proteome</keyword>
<dbReference type="Pfam" id="PF19316">
    <property type="entry name" value="PIGO_PIGG"/>
    <property type="match status" value="1"/>
</dbReference>
<feature type="transmembrane region" description="Helical" evidence="12">
    <location>
        <begin position="740"/>
        <end position="761"/>
    </location>
</feature>
<evidence type="ECO:0000313" key="14">
    <source>
        <dbReference type="EMBL" id="CAK3942924.1"/>
    </source>
</evidence>
<dbReference type="InterPro" id="IPR037674">
    <property type="entry name" value="PIG-G_N"/>
</dbReference>
<evidence type="ECO:0000256" key="5">
    <source>
        <dbReference type="ARBA" id="ARBA00022502"/>
    </source>
</evidence>
<dbReference type="EMBL" id="CAVMBE010000014">
    <property type="protein sequence ID" value="CAK3942924.1"/>
    <property type="molecule type" value="Genomic_DNA"/>
</dbReference>